<feature type="transmembrane region" description="Helical" evidence="2">
    <location>
        <begin position="118"/>
        <end position="141"/>
    </location>
</feature>
<dbReference type="STRING" id="34027.SAMN05421829_11377"/>
<feature type="region of interest" description="Disordered" evidence="1">
    <location>
        <begin position="1"/>
        <end position="22"/>
    </location>
</feature>
<feature type="transmembrane region" description="Helical" evidence="2">
    <location>
        <begin position="203"/>
        <end position="226"/>
    </location>
</feature>
<keyword evidence="2" id="KW-0812">Transmembrane</keyword>
<evidence type="ECO:0000313" key="3">
    <source>
        <dbReference type="EMBL" id="SIR33834.1"/>
    </source>
</evidence>
<feature type="transmembrane region" description="Helical" evidence="2">
    <location>
        <begin position="147"/>
        <end position="167"/>
    </location>
</feature>
<name>A0A1N7A409_9RHOO</name>
<dbReference type="NCBIfam" id="NF041043">
    <property type="entry name" value="BPSS1780_fam"/>
    <property type="match status" value="1"/>
</dbReference>
<feature type="transmembrane region" description="Helical" evidence="2">
    <location>
        <begin position="47"/>
        <end position="68"/>
    </location>
</feature>
<feature type="compositionally biased region" description="Basic and acidic residues" evidence="1">
    <location>
        <begin position="1"/>
        <end position="11"/>
    </location>
</feature>
<dbReference type="Proteomes" id="UP000186819">
    <property type="component" value="Unassembled WGS sequence"/>
</dbReference>
<evidence type="ECO:0000256" key="2">
    <source>
        <dbReference type="SAM" id="Phobius"/>
    </source>
</evidence>
<reference evidence="4" key="1">
    <citation type="submission" date="2017-01" db="EMBL/GenBank/DDBJ databases">
        <authorList>
            <person name="Varghese N."/>
            <person name="Submissions S."/>
        </authorList>
    </citation>
    <scope>NUCLEOTIDE SEQUENCE [LARGE SCALE GENOMIC DNA]</scope>
    <source>
        <strain evidence="4">ATCC 51758</strain>
    </source>
</reference>
<feature type="transmembrane region" description="Helical" evidence="2">
    <location>
        <begin position="74"/>
        <end position="97"/>
    </location>
</feature>
<gene>
    <name evidence="3" type="ORF">SAMN05421829_11377</name>
</gene>
<dbReference type="EMBL" id="FTMD01000013">
    <property type="protein sequence ID" value="SIR33834.1"/>
    <property type="molecule type" value="Genomic_DNA"/>
</dbReference>
<sequence length="276" mass="28913">MNDPHTTDHAASHRRHPLPPAGHVTPADTLRWIAAGWKTFIANPGTWIVQTLVLIAVLFALAAAVGFIPTFGPLLAPLVLQLVFPMLVAGMVTGVHAQHQGEPLRVAHLFEGARRHSGNLLMVGFFYVLGGLAAALVAVLVGSSAAVTGMLVGLLGSIGLASGVALLSAALWPVLLILLLMALWFAPPLVVLQNVSPLDAMKLSLRACISNLGSFIVLGFVIYLLTWFAMLPFALGVLVLVPVLAGALYAAWQDTFAPHAPQPTPTLPGPTAPPAE</sequence>
<evidence type="ECO:0000256" key="1">
    <source>
        <dbReference type="SAM" id="MobiDB-lite"/>
    </source>
</evidence>
<dbReference type="OrthoDB" id="5298483at2"/>
<evidence type="ECO:0000313" key="4">
    <source>
        <dbReference type="Proteomes" id="UP000186819"/>
    </source>
</evidence>
<keyword evidence="4" id="KW-1185">Reference proteome</keyword>
<protein>
    <submittedName>
        <fullName evidence="3">Uncharacterized membrane protein</fullName>
    </submittedName>
</protein>
<dbReference type="RefSeq" id="WP_076603506.1">
    <property type="nucleotide sequence ID" value="NZ_FTMD01000013.1"/>
</dbReference>
<organism evidence="3 4">
    <name type="scientific">Aromatoleum tolulyticum</name>
    <dbReference type="NCBI Taxonomy" id="34027"/>
    <lineage>
        <taxon>Bacteria</taxon>
        <taxon>Pseudomonadati</taxon>
        <taxon>Pseudomonadota</taxon>
        <taxon>Betaproteobacteria</taxon>
        <taxon>Rhodocyclales</taxon>
        <taxon>Rhodocyclaceae</taxon>
        <taxon>Aromatoleum</taxon>
    </lineage>
</organism>
<proteinExistence type="predicted"/>
<feature type="transmembrane region" description="Helical" evidence="2">
    <location>
        <begin position="233"/>
        <end position="252"/>
    </location>
</feature>
<keyword evidence="2" id="KW-1133">Transmembrane helix</keyword>
<feature type="transmembrane region" description="Helical" evidence="2">
    <location>
        <begin position="174"/>
        <end position="191"/>
    </location>
</feature>
<keyword evidence="2" id="KW-0472">Membrane</keyword>
<dbReference type="AlphaFoldDB" id="A0A1N7A409"/>
<accession>A0A1N7A409</accession>
<dbReference type="InterPro" id="IPR047798">
    <property type="entry name" value="BPSS1780-like"/>
</dbReference>